<sequence length="156" mass="17179">MVRSCPEAARVRVDPSDTILHLCVKHNQWKSLEKLLDIVQGQDFVNAKDNDGNSILHLAILYKRSTIASHVLEKKTIDVNATNASGHTAMDLLFLEPNQKDVDPFESILGQANAERAKDLVGGDWLTKKRDSLMIVASFIATMAFQAAVNPPGGVW</sequence>
<evidence type="ECO:0000313" key="1">
    <source>
        <dbReference type="EMBL" id="KAI8525324.1"/>
    </source>
</evidence>
<name>A0ACC0LAG2_RHOML</name>
<proteinExistence type="predicted"/>
<protein>
    <submittedName>
        <fullName evidence="1">Uncharacterized protein</fullName>
    </submittedName>
</protein>
<accession>A0ACC0LAG2</accession>
<evidence type="ECO:0000313" key="2">
    <source>
        <dbReference type="Proteomes" id="UP001062846"/>
    </source>
</evidence>
<dbReference type="EMBL" id="CM046400">
    <property type="protein sequence ID" value="KAI8525324.1"/>
    <property type="molecule type" value="Genomic_DNA"/>
</dbReference>
<keyword evidence="2" id="KW-1185">Reference proteome</keyword>
<dbReference type="Proteomes" id="UP001062846">
    <property type="component" value="Chromosome 13"/>
</dbReference>
<gene>
    <name evidence="1" type="ORF">RHMOL_Rhmol13G0221800</name>
</gene>
<comment type="caution">
    <text evidence="1">The sequence shown here is derived from an EMBL/GenBank/DDBJ whole genome shotgun (WGS) entry which is preliminary data.</text>
</comment>
<organism evidence="1 2">
    <name type="scientific">Rhododendron molle</name>
    <name type="common">Chinese azalea</name>
    <name type="synonym">Azalea mollis</name>
    <dbReference type="NCBI Taxonomy" id="49168"/>
    <lineage>
        <taxon>Eukaryota</taxon>
        <taxon>Viridiplantae</taxon>
        <taxon>Streptophyta</taxon>
        <taxon>Embryophyta</taxon>
        <taxon>Tracheophyta</taxon>
        <taxon>Spermatophyta</taxon>
        <taxon>Magnoliopsida</taxon>
        <taxon>eudicotyledons</taxon>
        <taxon>Gunneridae</taxon>
        <taxon>Pentapetalae</taxon>
        <taxon>asterids</taxon>
        <taxon>Ericales</taxon>
        <taxon>Ericaceae</taxon>
        <taxon>Ericoideae</taxon>
        <taxon>Rhodoreae</taxon>
        <taxon>Rhododendron</taxon>
    </lineage>
</organism>
<reference evidence="1" key="1">
    <citation type="submission" date="2022-02" db="EMBL/GenBank/DDBJ databases">
        <title>Plant Genome Project.</title>
        <authorList>
            <person name="Zhang R.-G."/>
        </authorList>
    </citation>
    <scope>NUCLEOTIDE SEQUENCE</scope>
    <source>
        <strain evidence="1">AT1</strain>
    </source>
</reference>